<gene>
    <name evidence="2" type="ORF">DJ013_20885</name>
</gene>
<dbReference type="Proteomes" id="UP000249873">
    <property type="component" value="Chromosome"/>
</dbReference>
<organism evidence="2 3">
    <name type="scientific">Arcticibacterium luteifluviistationis</name>
    <dbReference type="NCBI Taxonomy" id="1784714"/>
    <lineage>
        <taxon>Bacteria</taxon>
        <taxon>Pseudomonadati</taxon>
        <taxon>Bacteroidota</taxon>
        <taxon>Cytophagia</taxon>
        <taxon>Cytophagales</taxon>
        <taxon>Leadbetterellaceae</taxon>
        <taxon>Arcticibacterium</taxon>
    </lineage>
</organism>
<keyword evidence="1" id="KW-1133">Transmembrane helix</keyword>
<protein>
    <submittedName>
        <fullName evidence="2">Uncharacterized protein</fullName>
    </submittedName>
</protein>
<dbReference type="KEGG" id="als:DJ013_20885"/>
<evidence type="ECO:0000256" key="1">
    <source>
        <dbReference type="SAM" id="Phobius"/>
    </source>
</evidence>
<keyword evidence="3" id="KW-1185">Reference proteome</keyword>
<dbReference type="RefSeq" id="WP_111373868.1">
    <property type="nucleotide sequence ID" value="NZ_CP029480.1"/>
</dbReference>
<evidence type="ECO:0000313" key="3">
    <source>
        <dbReference type="Proteomes" id="UP000249873"/>
    </source>
</evidence>
<name>A0A2Z4GH31_9BACT</name>
<dbReference type="EMBL" id="CP029480">
    <property type="protein sequence ID" value="AWW00502.1"/>
    <property type="molecule type" value="Genomic_DNA"/>
</dbReference>
<reference evidence="2 3" key="1">
    <citation type="submission" date="2018-05" db="EMBL/GenBank/DDBJ databases">
        <title>Complete genome sequence of Arcticibacterium luteifluviistationis SM1504T, a cytophagaceae bacterium isolated from Arctic surface seawater.</title>
        <authorList>
            <person name="Li Y."/>
            <person name="Qin Q.-L."/>
        </authorList>
    </citation>
    <scope>NUCLEOTIDE SEQUENCE [LARGE SCALE GENOMIC DNA]</scope>
    <source>
        <strain evidence="2 3">SM1504</strain>
    </source>
</reference>
<sequence length="188" mass="22152">MEHKDKKDISQQLKNLQEFVPENELWSKMEKQLDQAALKQNLKELPIHEPNADSWLKLEKSLDRNSRIKWWSVAACVLVFFSFSVFYFQSKEDLVYAQKSIEEIKVLPENLSSEKAYKEILAFCEIQTVACDDHEFENLKAEYEYLKMAESDLREVMGNYNIDEGLLQQLEAIEREKTQLINQLAKLI</sequence>
<keyword evidence="1" id="KW-0472">Membrane</keyword>
<proteinExistence type="predicted"/>
<dbReference type="OrthoDB" id="949038at2"/>
<keyword evidence="1" id="KW-0812">Transmembrane</keyword>
<accession>A0A2Z4GH31</accession>
<feature type="transmembrane region" description="Helical" evidence="1">
    <location>
        <begin position="70"/>
        <end position="88"/>
    </location>
</feature>
<dbReference type="AlphaFoldDB" id="A0A2Z4GH31"/>
<evidence type="ECO:0000313" key="2">
    <source>
        <dbReference type="EMBL" id="AWW00502.1"/>
    </source>
</evidence>